<reference evidence="6 7" key="1">
    <citation type="submission" date="2019-07" db="EMBL/GenBank/DDBJ databases">
        <title>De Novo Assembly of kiwifruit Actinidia rufa.</title>
        <authorList>
            <person name="Sugita-Konishi S."/>
            <person name="Sato K."/>
            <person name="Mori E."/>
            <person name="Abe Y."/>
            <person name="Kisaki G."/>
            <person name="Hamano K."/>
            <person name="Suezawa K."/>
            <person name="Otani M."/>
            <person name="Fukuda T."/>
            <person name="Manabe T."/>
            <person name="Gomi K."/>
            <person name="Tabuchi M."/>
            <person name="Akimitsu K."/>
            <person name="Kataoka I."/>
        </authorList>
    </citation>
    <scope>NUCLEOTIDE SEQUENCE [LARGE SCALE GENOMIC DNA]</scope>
    <source>
        <strain evidence="7">cv. Fuchu</strain>
    </source>
</reference>
<dbReference type="InterPro" id="IPR033133">
    <property type="entry name" value="PUM-HD"/>
</dbReference>
<dbReference type="InterPro" id="IPR011989">
    <property type="entry name" value="ARM-like"/>
</dbReference>
<feature type="repeat" description="Pumilio" evidence="4">
    <location>
        <begin position="284"/>
        <end position="323"/>
    </location>
</feature>
<proteinExistence type="predicted"/>
<keyword evidence="3" id="KW-0694">RNA-binding</keyword>
<organism evidence="6 7">
    <name type="scientific">Actinidia rufa</name>
    <dbReference type="NCBI Taxonomy" id="165716"/>
    <lineage>
        <taxon>Eukaryota</taxon>
        <taxon>Viridiplantae</taxon>
        <taxon>Streptophyta</taxon>
        <taxon>Embryophyta</taxon>
        <taxon>Tracheophyta</taxon>
        <taxon>Spermatophyta</taxon>
        <taxon>Magnoliopsida</taxon>
        <taxon>eudicotyledons</taxon>
        <taxon>Gunneridae</taxon>
        <taxon>Pentapetalae</taxon>
        <taxon>asterids</taxon>
        <taxon>Ericales</taxon>
        <taxon>Actinidiaceae</taxon>
        <taxon>Actinidia</taxon>
    </lineage>
</organism>
<dbReference type="PROSITE" id="PS50302">
    <property type="entry name" value="PUM"/>
    <property type="match status" value="2"/>
</dbReference>
<keyword evidence="1" id="KW-0677">Repeat</keyword>
<evidence type="ECO:0000256" key="1">
    <source>
        <dbReference type="ARBA" id="ARBA00022737"/>
    </source>
</evidence>
<comment type="caution">
    <text evidence="6">The sequence shown here is derived from an EMBL/GenBank/DDBJ whole genome shotgun (WGS) entry which is preliminary data.</text>
</comment>
<feature type="repeat" description="Pumilio" evidence="4">
    <location>
        <begin position="111"/>
        <end position="146"/>
    </location>
</feature>
<keyword evidence="7" id="KW-1185">Reference proteome</keyword>
<protein>
    <recommendedName>
        <fullName evidence="5">PUM-HD domain-containing protein</fullName>
    </recommendedName>
</protein>
<dbReference type="GO" id="GO:0006417">
    <property type="term" value="P:regulation of translation"/>
    <property type="evidence" value="ECO:0007669"/>
    <property type="project" value="UniProtKB-KW"/>
</dbReference>
<evidence type="ECO:0000256" key="2">
    <source>
        <dbReference type="ARBA" id="ARBA00022845"/>
    </source>
</evidence>
<name>A0A7J0GIL9_9ERIC</name>
<dbReference type="GO" id="GO:0003729">
    <property type="term" value="F:mRNA binding"/>
    <property type="evidence" value="ECO:0007669"/>
    <property type="project" value="TreeGrafter"/>
</dbReference>
<feature type="domain" description="PUM-HD" evidence="5">
    <location>
        <begin position="12"/>
        <end position="353"/>
    </location>
</feature>
<dbReference type="Pfam" id="PF00806">
    <property type="entry name" value="PUF"/>
    <property type="match status" value="5"/>
</dbReference>
<dbReference type="SMART" id="SM00025">
    <property type="entry name" value="Pumilio"/>
    <property type="match status" value="5"/>
</dbReference>
<gene>
    <name evidence="6" type="ORF">Acr_22g0000570</name>
</gene>
<dbReference type="PROSITE" id="PS50303">
    <property type="entry name" value="PUM_HD"/>
    <property type="match status" value="1"/>
</dbReference>
<evidence type="ECO:0000256" key="3">
    <source>
        <dbReference type="ARBA" id="ARBA00022884"/>
    </source>
</evidence>
<dbReference type="InterPro" id="IPR016024">
    <property type="entry name" value="ARM-type_fold"/>
</dbReference>
<dbReference type="Gene3D" id="1.25.10.10">
    <property type="entry name" value="Leucine-rich Repeat Variant"/>
    <property type="match status" value="2"/>
</dbReference>
<dbReference type="EMBL" id="BJWL01000022">
    <property type="protein sequence ID" value="GFZ10659.1"/>
    <property type="molecule type" value="Genomic_DNA"/>
</dbReference>
<dbReference type="AlphaFoldDB" id="A0A7J0GIL9"/>
<evidence type="ECO:0000259" key="5">
    <source>
        <dbReference type="PROSITE" id="PS50303"/>
    </source>
</evidence>
<evidence type="ECO:0000256" key="4">
    <source>
        <dbReference type="PROSITE-ProRule" id="PRU00317"/>
    </source>
</evidence>
<dbReference type="PANTHER" id="PTHR12537:SF137">
    <property type="entry name" value="PUMILIO HOMOLOG 16-RELATED"/>
    <property type="match status" value="1"/>
</dbReference>
<dbReference type="SUPFAM" id="SSF48371">
    <property type="entry name" value="ARM repeat"/>
    <property type="match status" value="1"/>
</dbReference>
<dbReference type="Proteomes" id="UP000585474">
    <property type="component" value="Unassembled WGS sequence"/>
</dbReference>
<keyword evidence="2" id="KW-0810">Translation regulation</keyword>
<dbReference type="InterPro" id="IPR001313">
    <property type="entry name" value="Pumilio_RNA-bd_rpt"/>
</dbReference>
<evidence type="ECO:0000313" key="7">
    <source>
        <dbReference type="Proteomes" id="UP000585474"/>
    </source>
</evidence>
<dbReference type="PANTHER" id="PTHR12537">
    <property type="entry name" value="RNA BINDING PROTEIN PUMILIO-RELATED"/>
    <property type="match status" value="1"/>
</dbReference>
<accession>A0A7J0GIL9</accession>
<evidence type="ECO:0000313" key="6">
    <source>
        <dbReference type="EMBL" id="GFZ10659.1"/>
    </source>
</evidence>
<dbReference type="OrthoDB" id="668540at2759"/>
<dbReference type="GO" id="GO:0005737">
    <property type="term" value="C:cytoplasm"/>
    <property type="evidence" value="ECO:0007669"/>
    <property type="project" value="TreeGrafter"/>
</dbReference>
<sequence length="361" mass="41030">MARASSCHRGPSTSSLVNPFQRKSVMNVYPRMSDYSQSYHTEQIASTNHYEFGNTFCSPNTLGSSSGHQNTEIFRERPNRFRKATEEDGLNRLERLLQHEHPELTNMVLEEVFESLFELMTDHCGHKLFQKLIERCENYQLARIVNKITLQSNALVAASSKKCGSHQASQEVLFEAAIEHCIPLAMDLVGCLSIADCINSVRIPEQKIRLLQCILDKSVLLSFDTSGTFVVQHILELGNELFSDTICRHLKGKYIKLSQLQCGSFVVEKCFKASKLGLHYFVEEIRHNEGILKKLAHDKFGNYVIQTALEISKEDPTLGRIYEFLVSNLRPYLSQFEKAKTGRNVAKKISREASSECVFDP</sequence>